<proteinExistence type="predicted"/>
<dbReference type="EMBL" id="FM864216">
    <property type="protein sequence ID" value="CAT04918.1"/>
    <property type="molecule type" value="Genomic_DNA"/>
</dbReference>
<feature type="transmembrane region" description="Helical" evidence="1">
    <location>
        <begin position="296"/>
        <end position="318"/>
    </location>
</feature>
<evidence type="ECO:0000256" key="1">
    <source>
        <dbReference type="SAM" id="Phobius"/>
    </source>
</evidence>
<feature type="transmembrane region" description="Helical" evidence="1">
    <location>
        <begin position="96"/>
        <end position="113"/>
    </location>
</feature>
<reference evidence="3" key="1">
    <citation type="journal article" date="2009" name="BMC Bioinformatics">
        <title>The Mycoplasma conjunctivae genome sequencing, annotation and analysis.</title>
        <authorList>
            <person name="Calderon-Copete S.P."/>
            <person name="Wigger G."/>
            <person name="Wunderlin C."/>
            <person name="Schmidheini T."/>
            <person name="Frey J."/>
            <person name="Quail M.A."/>
            <person name="Falquet L."/>
        </authorList>
    </citation>
    <scope>NUCLEOTIDE SEQUENCE [LARGE SCALE GENOMIC DNA]</scope>
    <source>
        <strain evidence="3">ATCC 25834 / NCTC 10147 / HRC/581</strain>
    </source>
</reference>
<keyword evidence="1" id="KW-0812">Transmembrane</keyword>
<accession>C5J626</accession>
<keyword evidence="3" id="KW-1185">Reference proteome</keyword>
<dbReference type="KEGG" id="mco:MCJ_002270"/>
<organism evidence="2 3">
    <name type="scientific">Mesomycoplasma conjunctivae (strain ATCC 25834 / NCTC 10147 / HRC/581)</name>
    <name type="common">Mycoplasma conjunctivae</name>
    <dbReference type="NCBI Taxonomy" id="572263"/>
    <lineage>
        <taxon>Bacteria</taxon>
        <taxon>Bacillati</taxon>
        <taxon>Mycoplasmatota</taxon>
        <taxon>Mycoplasmoidales</taxon>
        <taxon>Metamycoplasmataceae</taxon>
        <taxon>Mesomycoplasma</taxon>
    </lineage>
</organism>
<dbReference type="eggNOG" id="ENOG5032EUT">
    <property type="taxonomic scope" value="Bacteria"/>
</dbReference>
<keyword evidence="1" id="KW-0472">Membrane</keyword>
<keyword evidence="1" id="KW-1133">Transmembrane helix</keyword>
<gene>
    <name evidence="2" type="ordered locus">MCJ_002270</name>
</gene>
<evidence type="ECO:0000313" key="2">
    <source>
        <dbReference type="EMBL" id="CAT04918.1"/>
    </source>
</evidence>
<evidence type="ECO:0000313" key="3">
    <source>
        <dbReference type="Proteomes" id="UP000001491"/>
    </source>
</evidence>
<name>C5J626_MESCH</name>
<feature type="transmembrane region" description="Helical" evidence="1">
    <location>
        <begin position="21"/>
        <end position="37"/>
    </location>
</feature>
<feature type="transmembrane region" description="Helical" evidence="1">
    <location>
        <begin position="261"/>
        <end position="281"/>
    </location>
</feature>
<feature type="transmembrane region" description="Helical" evidence="1">
    <location>
        <begin position="49"/>
        <end position="75"/>
    </location>
</feature>
<feature type="transmembrane region" description="Helical" evidence="1">
    <location>
        <begin position="223"/>
        <end position="240"/>
    </location>
</feature>
<dbReference type="Proteomes" id="UP000001491">
    <property type="component" value="Chromosome"/>
</dbReference>
<protein>
    <submittedName>
        <fullName evidence="2">Uncharacterized protein</fullName>
    </submittedName>
</protein>
<dbReference type="HOGENOM" id="CLU_820888_0_0_14"/>
<sequence>MTISKIEKFINLKIPSDIPNIPLLRGFLYMRLFYYLVFKLNGDQNKKKYYYLLILLYFISVPWLYFVFTFILALTNQIDFLKNIKLGIFQNDIFRYFLEIIFYISTFWILPYFNTALGQKLFDKILKKIIIKTKGRIDSTNYFSFLDNLDPDKYNYYHYWIEKILKIDPENNNHYNKLPKKWMFSKKVRWEHRKVTGMFDEDNNISYIYAITYYNSYFRNTKIPNIPLFFYYNFMLRIFIFNSKNNIYNEITKENKLRFRIAYLVLISLSLLASCIGYIIYMKYNTFLAEIDDKAVEYLLIFTFYFLLSLTHFFNIFYQFAARNPFIWWTLYEKAELS</sequence>
<dbReference type="AlphaFoldDB" id="C5J626"/>